<dbReference type="PANTHER" id="PTHR47937">
    <property type="entry name" value="PLASTID TRANSCRIPTIONALLY ACTIVE CHROMOSOME 2-LIKE PROTEIN"/>
    <property type="match status" value="1"/>
</dbReference>
<accession>A0A438E9Q5</accession>
<dbReference type="InterPro" id="IPR052308">
    <property type="entry name" value="PPR_domain-containing"/>
</dbReference>
<proteinExistence type="predicted"/>
<gene>
    <name evidence="3" type="primary">GRP23_0</name>
    <name evidence="3" type="ORF">CK203_071018</name>
</gene>
<dbReference type="Pfam" id="PF01535">
    <property type="entry name" value="PPR"/>
    <property type="match status" value="3"/>
</dbReference>
<feature type="repeat" description="PPR" evidence="2">
    <location>
        <begin position="89"/>
        <end position="124"/>
    </location>
</feature>
<evidence type="ECO:0000313" key="4">
    <source>
        <dbReference type="Proteomes" id="UP000288805"/>
    </source>
</evidence>
<dbReference type="Proteomes" id="UP000288805">
    <property type="component" value="Unassembled WGS sequence"/>
</dbReference>
<feature type="repeat" description="PPR" evidence="2">
    <location>
        <begin position="233"/>
        <end position="267"/>
    </location>
</feature>
<feature type="repeat" description="PPR" evidence="2">
    <location>
        <begin position="9"/>
        <end position="39"/>
    </location>
</feature>
<feature type="repeat" description="PPR" evidence="2">
    <location>
        <begin position="163"/>
        <end position="197"/>
    </location>
</feature>
<feature type="repeat" description="PPR" evidence="2">
    <location>
        <begin position="128"/>
        <end position="162"/>
    </location>
</feature>
<evidence type="ECO:0000256" key="2">
    <source>
        <dbReference type="PROSITE-ProRule" id="PRU00708"/>
    </source>
</evidence>
<evidence type="ECO:0000256" key="1">
    <source>
        <dbReference type="ARBA" id="ARBA00022737"/>
    </source>
</evidence>
<evidence type="ECO:0000313" key="3">
    <source>
        <dbReference type="EMBL" id="RVW44379.1"/>
    </source>
</evidence>
<reference evidence="3 4" key="1">
    <citation type="journal article" date="2018" name="PLoS Genet.">
        <title>Population sequencing reveals clonal diversity and ancestral inbreeding in the grapevine cultivar Chardonnay.</title>
        <authorList>
            <person name="Roach M.J."/>
            <person name="Johnson D.L."/>
            <person name="Bohlmann J."/>
            <person name="van Vuuren H.J."/>
            <person name="Jones S.J."/>
            <person name="Pretorius I.S."/>
            <person name="Schmidt S.A."/>
            <person name="Borneman A.R."/>
        </authorList>
    </citation>
    <scope>NUCLEOTIDE SEQUENCE [LARGE SCALE GENOMIC DNA]</scope>
    <source>
        <strain evidence="4">cv. Chardonnay</strain>
        <tissue evidence="3">Leaf</tissue>
    </source>
</reference>
<sequence>MLNKGHGADSLVYNNLISGFLNLENEAKAIELFDELKERCLVYDGVVNGTFMDWYFTKGREKCAMDSYKSLFDRQFRMTPVTCNAPAVNSDSFSVMVNECVKLGKFTEAIEVFKKVGKKQGSKPFAMDVAGYNNIIARFCENGLLSEAEQLFGELSTKSLTPDVNIYRTFIEAYFGVERADDALQMFNRFVDSGLRVIVSFANKVFDELVNKGKVGECVPVLTKMGEKDPKPDPTTYEIVIKGLCKERLFDASRDLMGQMVRYNIGVTPSLREFVVEAFGKEGRSEEIERLLEANRPGFGAYWPPSGPPRMAGPLEWQGLLKWLDPLKWQNPLKWQDLLEWQNPPVWQNPLEWKNLLRWQDRHRHNF</sequence>
<dbReference type="NCBIfam" id="TIGR00756">
    <property type="entry name" value="PPR"/>
    <property type="match status" value="4"/>
</dbReference>
<protein>
    <submittedName>
        <fullName evidence="3">Pentatricopeptide repeat-containing protein</fullName>
    </submittedName>
</protein>
<organism evidence="3 4">
    <name type="scientific">Vitis vinifera</name>
    <name type="common">Grape</name>
    <dbReference type="NCBI Taxonomy" id="29760"/>
    <lineage>
        <taxon>Eukaryota</taxon>
        <taxon>Viridiplantae</taxon>
        <taxon>Streptophyta</taxon>
        <taxon>Embryophyta</taxon>
        <taxon>Tracheophyta</taxon>
        <taxon>Spermatophyta</taxon>
        <taxon>Magnoliopsida</taxon>
        <taxon>eudicotyledons</taxon>
        <taxon>Gunneridae</taxon>
        <taxon>Pentapetalae</taxon>
        <taxon>rosids</taxon>
        <taxon>Vitales</taxon>
        <taxon>Vitaceae</taxon>
        <taxon>Viteae</taxon>
        <taxon>Vitis</taxon>
    </lineage>
</organism>
<name>A0A438E9Q5_VITVI</name>
<dbReference type="PANTHER" id="PTHR47937:SF2">
    <property type="entry name" value="PENTATRICOPEPTIDE (PPR) REPEAT-CONTAINING PROTEIN, PF01535'-RELATED"/>
    <property type="match status" value="1"/>
</dbReference>
<comment type="caution">
    <text evidence="3">The sequence shown here is derived from an EMBL/GenBank/DDBJ whole genome shotgun (WGS) entry which is preliminary data.</text>
</comment>
<dbReference type="AlphaFoldDB" id="A0A438E9Q5"/>
<dbReference type="InterPro" id="IPR002885">
    <property type="entry name" value="PPR_rpt"/>
</dbReference>
<dbReference type="Pfam" id="PF13041">
    <property type="entry name" value="PPR_2"/>
    <property type="match status" value="1"/>
</dbReference>
<dbReference type="EMBL" id="QGNW01001357">
    <property type="protein sequence ID" value="RVW44379.1"/>
    <property type="molecule type" value="Genomic_DNA"/>
</dbReference>
<dbReference type="Gene3D" id="1.25.40.10">
    <property type="entry name" value="Tetratricopeptide repeat domain"/>
    <property type="match status" value="3"/>
</dbReference>
<dbReference type="InterPro" id="IPR011990">
    <property type="entry name" value="TPR-like_helical_dom_sf"/>
</dbReference>
<dbReference type="PROSITE" id="PS51375">
    <property type="entry name" value="PPR"/>
    <property type="match status" value="5"/>
</dbReference>
<keyword evidence="1" id="KW-0677">Repeat</keyword>